<proteinExistence type="predicted"/>
<accession>A0A1E5UXM1</accession>
<comment type="caution">
    <text evidence="1">The sequence shown here is derived from an EMBL/GenBank/DDBJ whole genome shotgun (WGS) entry which is preliminary data.</text>
</comment>
<protein>
    <submittedName>
        <fullName evidence="1">Uncharacterized protein</fullName>
    </submittedName>
</protein>
<keyword evidence="2" id="KW-1185">Reference proteome</keyword>
<dbReference type="InterPro" id="IPR012871">
    <property type="entry name" value="DUF1668_ORYSA"/>
</dbReference>
<reference evidence="1 2" key="1">
    <citation type="submission" date="2016-09" db="EMBL/GenBank/DDBJ databases">
        <title>The draft genome of Dichanthelium oligosanthes: A C3 panicoid grass species.</title>
        <authorList>
            <person name="Studer A.J."/>
            <person name="Schnable J.C."/>
            <person name="Brutnell T.P."/>
        </authorList>
    </citation>
    <scope>NUCLEOTIDE SEQUENCE [LARGE SCALE GENOMIC DNA]</scope>
    <source>
        <strain evidence="2">cv. Kellogg 1175</strain>
        <tissue evidence="1">Leaf</tissue>
    </source>
</reference>
<sequence length="200" mass="22161">MSKRRRGHENQNQLGSDERPRLRRKHLYLVLDDWRKGFSIHKIDADSFDSDGTGAAGHLPEPPALRFESPDGGVPHSGVFFTALSSKIFILMNQRCALVYDTDTAVLAIGPHSPDQMLCGFGITVPVGDNRDMLCALSYQFFDKQHSFEAMSWAASTGLDELQCPTHGWSWESLPAPPPTFSHNQLVTSYALVLMDAPSS</sequence>
<dbReference type="PANTHER" id="PTHR33085:SF68">
    <property type="entry name" value="DUF1618 DOMAIN-CONTAINING PROTEIN"/>
    <property type="match status" value="1"/>
</dbReference>
<dbReference type="PANTHER" id="PTHR33085">
    <property type="entry name" value="OS12G0113100 PROTEIN-RELATED"/>
    <property type="match status" value="1"/>
</dbReference>
<dbReference type="OrthoDB" id="685686at2759"/>
<evidence type="ECO:0000313" key="2">
    <source>
        <dbReference type="Proteomes" id="UP000095767"/>
    </source>
</evidence>
<organism evidence="1 2">
    <name type="scientific">Dichanthelium oligosanthes</name>
    <dbReference type="NCBI Taxonomy" id="888268"/>
    <lineage>
        <taxon>Eukaryota</taxon>
        <taxon>Viridiplantae</taxon>
        <taxon>Streptophyta</taxon>
        <taxon>Embryophyta</taxon>
        <taxon>Tracheophyta</taxon>
        <taxon>Spermatophyta</taxon>
        <taxon>Magnoliopsida</taxon>
        <taxon>Liliopsida</taxon>
        <taxon>Poales</taxon>
        <taxon>Poaceae</taxon>
        <taxon>PACMAD clade</taxon>
        <taxon>Panicoideae</taxon>
        <taxon>Panicodae</taxon>
        <taxon>Paniceae</taxon>
        <taxon>Dichantheliinae</taxon>
        <taxon>Dichanthelium</taxon>
    </lineage>
</organism>
<dbReference type="AlphaFoldDB" id="A0A1E5UXM1"/>
<gene>
    <name evidence="1" type="ORF">BAE44_0021443</name>
</gene>
<name>A0A1E5UXM1_9POAL</name>
<evidence type="ECO:0000313" key="1">
    <source>
        <dbReference type="EMBL" id="OEL17535.1"/>
    </source>
</evidence>
<dbReference type="Pfam" id="PF07893">
    <property type="entry name" value="DUF1668"/>
    <property type="match status" value="1"/>
</dbReference>
<dbReference type="EMBL" id="LWDX02059717">
    <property type="protein sequence ID" value="OEL17535.1"/>
    <property type="molecule type" value="Genomic_DNA"/>
</dbReference>
<dbReference type="Proteomes" id="UP000095767">
    <property type="component" value="Unassembled WGS sequence"/>
</dbReference>